<evidence type="ECO:0000256" key="1">
    <source>
        <dbReference type="SAM" id="MobiDB-lite"/>
    </source>
</evidence>
<feature type="compositionally biased region" description="Polar residues" evidence="1">
    <location>
        <begin position="1"/>
        <end position="30"/>
    </location>
</feature>
<dbReference type="AlphaFoldDB" id="A0A1I7YGD9"/>
<accession>A0A1I7YGD9</accession>
<feature type="domain" description="C2H2-type" evidence="2">
    <location>
        <begin position="241"/>
        <end position="264"/>
    </location>
</feature>
<keyword evidence="3" id="KW-1185">Reference proteome</keyword>
<evidence type="ECO:0000259" key="2">
    <source>
        <dbReference type="PROSITE" id="PS00028"/>
    </source>
</evidence>
<protein>
    <submittedName>
        <fullName evidence="4">C2H2-type domain-containing protein</fullName>
    </submittedName>
</protein>
<feature type="domain" description="C2H2-type" evidence="2">
    <location>
        <begin position="148"/>
        <end position="171"/>
    </location>
</feature>
<organism evidence="3 4">
    <name type="scientific">Steinernema glaseri</name>
    <dbReference type="NCBI Taxonomy" id="37863"/>
    <lineage>
        <taxon>Eukaryota</taxon>
        <taxon>Metazoa</taxon>
        <taxon>Ecdysozoa</taxon>
        <taxon>Nematoda</taxon>
        <taxon>Chromadorea</taxon>
        <taxon>Rhabditida</taxon>
        <taxon>Tylenchina</taxon>
        <taxon>Panagrolaimomorpha</taxon>
        <taxon>Strongyloidoidea</taxon>
        <taxon>Steinernematidae</taxon>
        <taxon>Steinernema</taxon>
    </lineage>
</organism>
<proteinExistence type="predicted"/>
<reference evidence="4" key="1">
    <citation type="submission" date="2016-11" db="UniProtKB">
        <authorList>
            <consortium name="WormBaseParasite"/>
        </authorList>
    </citation>
    <scope>IDENTIFICATION</scope>
</reference>
<dbReference type="PROSITE" id="PS00028">
    <property type="entry name" value="ZINC_FINGER_C2H2_1"/>
    <property type="match status" value="2"/>
</dbReference>
<dbReference type="Gene3D" id="3.30.160.60">
    <property type="entry name" value="Classic Zinc Finger"/>
    <property type="match status" value="1"/>
</dbReference>
<dbReference type="SMART" id="SM00355">
    <property type="entry name" value="ZnF_C2H2"/>
    <property type="match status" value="3"/>
</dbReference>
<name>A0A1I7YGD9_9BILA</name>
<evidence type="ECO:0000313" key="3">
    <source>
        <dbReference type="Proteomes" id="UP000095287"/>
    </source>
</evidence>
<feature type="compositionally biased region" description="Low complexity" evidence="1">
    <location>
        <begin position="40"/>
        <end position="65"/>
    </location>
</feature>
<dbReference type="WBParaSite" id="L893_g16104.t1">
    <property type="protein sequence ID" value="L893_g16104.t1"/>
    <property type="gene ID" value="L893_g16104"/>
</dbReference>
<dbReference type="Proteomes" id="UP000095287">
    <property type="component" value="Unplaced"/>
</dbReference>
<sequence length="378" mass="42284">MSTEKNQTTPAQAAQEVTKSANECSKTKQVAASGALTRMDPSSPSDFSLDSGFDSPSSSFPSSPESWHLQTAPLCNTTQIEIISAALVAQAPSAECAPLPEESSNFSESGLRPSTSLCSSETLSQCSFETSSLITDVKPIDNQYYIQCEWNECQKVLLSENDIYDHVVGEHIAALKCLKKEEGKGAESEKKPKNDGEDDRFECKWANCEMNITRGDAAKKFEWLREHFASRHVPHAQTSFCLYSECKARFSGKRALQDHLRLVHDKRNKPAKRANDHSAASRVQLDAACMVWSPNLYCKSKERHNDFLDLKTMSWVYTQTMRHTDMNRPMFVASCGNPPQLGARYRKARRMTNYMLEEDCAVPAGPEHPFEQSISTNM</sequence>
<dbReference type="InterPro" id="IPR013087">
    <property type="entry name" value="Znf_C2H2_type"/>
</dbReference>
<feature type="region of interest" description="Disordered" evidence="1">
    <location>
        <begin position="1"/>
        <end position="65"/>
    </location>
</feature>
<evidence type="ECO:0000313" key="4">
    <source>
        <dbReference type="WBParaSite" id="L893_g16104.t1"/>
    </source>
</evidence>